<dbReference type="Proteomes" id="UP001497535">
    <property type="component" value="Unassembled WGS sequence"/>
</dbReference>
<dbReference type="EMBL" id="CAVMJV010000186">
    <property type="protein sequence ID" value="CAK5122225.1"/>
    <property type="molecule type" value="Genomic_DNA"/>
</dbReference>
<evidence type="ECO:0000313" key="2">
    <source>
        <dbReference type="Proteomes" id="UP001497535"/>
    </source>
</evidence>
<gene>
    <name evidence="1" type="ORF">MENTE1834_LOCUS47214</name>
</gene>
<reference evidence="1" key="1">
    <citation type="submission" date="2023-11" db="EMBL/GenBank/DDBJ databases">
        <authorList>
            <person name="Poullet M."/>
        </authorList>
    </citation>
    <scope>NUCLEOTIDE SEQUENCE</scope>
    <source>
        <strain evidence="1">E1834</strain>
    </source>
</reference>
<name>A0ACB1B8G4_MELEN</name>
<sequence length="121" mass="14291">MGTSTTSIKTTDFGSRNIQFLARSWIRLMDTRQTSSRRTNFSWHYNVNWTCFTRRIPLHATIANIPNLSTNGQNNYHLCNFGTSSSSQYNNNRQTRTNFVCAYIAETYIWMESLWNRLRFD</sequence>
<comment type="caution">
    <text evidence="1">The sequence shown here is derived from an EMBL/GenBank/DDBJ whole genome shotgun (WGS) entry which is preliminary data.</text>
</comment>
<proteinExistence type="predicted"/>
<keyword evidence="2" id="KW-1185">Reference proteome</keyword>
<evidence type="ECO:0000313" key="1">
    <source>
        <dbReference type="EMBL" id="CAK5122225.1"/>
    </source>
</evidence>
<organism evidence="1 2">
    <name type="scientific">Meloidogyne enterolobii</name>
    <name type="common">Root-knot nematode worm</name>
    <name type="synonym">Meloidogyne mayaguensis</name>
    <dbReference type="NCBI Taxonomy" id="390850"/>
    <lineage>
        <taxon>Eukaryota</taxon>
        <taxon>Metazoa</taxon>
        <taxon>Ecdysozoa</taxon>
        <taxon>Nematoda</taxon>
        <taxon>Chromadorea</taxon>
        <taxon>Rhabditida</taxon>
        <taxon>Tylenchina</taxon>
        <taxon>Tylenchomorpha</taxon>
        <taxon>Tylenchoidea</taxon>
        <taxon>Meloidogynidae</taxon>
        <taxon>Meloidogyninae</taxon>
        <taxon>Meloidogyne</taxon>
    </lineage>
</organism>
<accession>A0ACB1B8G4</accession>
<protein>
    <submittedName>
        <fullName evidence="1">Uncharacterized protein</fullName>
    </submittedName>
</protein>